<evidence type="ECO:0008006" key="4">
    <source>
        <dbReference type="Google" id="ProtNLM"/>
    </source>
</evidence>
<sequence length="100" mass="11014">MDGQPVKEAMVTFTPSDGGRPSRGVTDESGKYELIYIRTTKGAVPGEHRVMIETIAPDQGDSYRGPAFKDPIPAKYNKKSQLTETVELGPNTLDFNLEKK</sequence>
<dbReference type="AlphaFoldDB" id="A0A2S8GLY5"/>
<gene>
    <name evidence="2" type="ORF">C5Y93_13390</name>
</gene>
<feature type="region of interest" description="Disordered" evidence="1">
    <location>
        <begin position="1"/>
        <end position="27"/>
    </location>
</feature>
<organism evidence="2 3">
    <name type="scientific">Blastopirellula marina</name>
    <dbReference type="NCBI Taxonomy" id="124"/>
    <lineage>
        <taxon>Bacteria</taxon>
        <taxon>Pseudomonadati</taxon>
        <taxon>Planctomycetota</taxon>
        <taxon>Planctomycetia</taxon>
        <taxon>Pirellulales</taxon>
        <taxon>Pirellulaceae</taxon>
        <taxon>Blastopirellula</taxon>
    </lineage>
</organism>
<proteinExistence type="predicted"/>
<comment type="caution">
    <text evidence="2">The sequence shown here is derived from an EMBL/GenBank/DDBJ whole genome shotgun (WGS) entry which is preliminary data.</text>
</comment>
<accession>A0A2S8GLY5</accession>
<dbReference type="EMBL" id="PUHZ01000014">
    <property type="protein sequence ID" value="PQO45440.1"/>
    <property type="molecule type" value="Genomic_DNA"/>
</dbReference>
<evidence type="ECO:0000313" key="2">
    <source>
        <dbReference type="EMBL" id="PQO45440.1"/>
    </source>
</evidence>
<dbReference type="Proteomes" id="UP000237819">
    <property type="component" value="Unassembled WGS sequence"/>
</dbReference>
<reference evidence="2 3" key="1">
    <citation type="submission" date="2018-02" db="EMBL/GenBank/DDBJ databases">
        <title>Comparative genomes isolates from brazilian mangrove.</title>
        <authorList>
            <person name="Araujo J.E."/>
            <person name="Taketani R.G."/>
            <person name="Silva M.C.P."/>
            <person name="Loureco M.V."/>
            <person name="Andreote F.D."/>
        </authorList>
    </citation>
    <scope>NUCLEOTIDE SEQUENCE [LARGE SCALE GENOMIC DNA]</scope>
    <source>
        <strain evidence="2 3">Nap-Phe MGV</strain>
    </source>
</reference>
<name>A0A2S8GLY5_9BACT</name>
<protein>
    <recommendedName>
        <fullName evidence="4">Carboxypeptidase regulatory-like domain-containing protein</fullName>
    </recommendedName>
</protein>
<evidence type="ECO:0000256" key="1">
    <source>
        <dbReference type="SAM" id="MobiDB-lite"/>
    </source>
</evidence>
<evidence type="ECO:0000313" key="3">
    <source>
        <dbReference type="Proteomes" id="UP000237819"/>
    </source>
</evidence>